<evidence type="ECO:0000256" key="15">
    <source>
        <dbReference type="ARBA" id="ARBA00048694"/>
    </source>
</evidence>
<feature type="transmembrane region" description="Helical" evidence="18">
    <location>
        <begin position="420"/>
        <end position="441"/>
    </location>
</feature>
<evidence type="ECO:0000256" key="5">
    <source>
        <dbReference type="ARBA" id="ARBA00022568"/>
    </source>
</evidence>
<dbReference type="SFLD" id="SFLDS00003">
    <property type="entry name" value="Haloacid_Dehalogenase"/>
    <property type="match status" value="1"/>
</dbReference>
<evidence type="ECO:0000256" key="14">
    <source>
        <dbReference type="ARBA" id="ARBA00038148"/>
    </source>
</evidence>
<dbReference type="InterPro" id="IPR018303">
    <property type="entry name" value="ATPase_P-typ_P_site"/>
</dbReference>
<dbReference type="AlphaFoldDB" id="A0A371D7X1"/>
<dbReference type="Gene3D" id="3.40.50.1000">
    <property type="entry name" value="HAD superfamily/HAD-like"/>
    <property type="match status" value="1"/>
</dbReference>
<evidence type="ECO:0000256" key="8">
    <source>
        <dbReference type="ARBA" id="ARBA00022837"/>
    </source>
</evidence>
<dbReference type="PROSITE" id="PS00154">
    <property type="entry name" value="ATPASE_E1_E2"/>
    <property type="match status" value="1"/>
</dbReference>
<feature type="transmembrane region" description="Helical" evidence="18">
    <location>
        <begin position="1022"/>
        <end position="1046"/>
    </location>
</feature>
<comment type="similarity">
    <text evidence="14">Belongs to the cation transport ATPase (P-type) (TC 3.A.3) family.</text>
</comment>
<keyword evidence="9" id="KW-0067">ATP-binding</keyword>
<evidence type="ECO:0000256" key="4">
    <source>
        <dbReference type="ARBA" id="ARBA00022553"/>
    </source>
</evidence>
<feature type="region of interest" description="Disordered" evidence="17">
    <location>
        <begin position="1"/>
        <end position="68"/>
    </location>
</feature>
<dbReference type="GO" id="GO:0012505">
    <property type="term" value="C:endomembrane system"/>
    <property type="evidence" value="ECO:0007669"/>
    <property type="project" value="UniProtKB-SubCell"/>
</dbReference>
<keyword evidence="7" id="KW-0547">Nucleotide-binding</keyword>
<keyword evidence="8" id="KW-0106">Calcium</keyword>
<keyword evidence="3" id="KW-0813">Transport</keyword>
<dbReference type="InterPro" id="IPR004014">
    <property type="entry name" value="ATPase_P-typ_cation-transptr_N"/>
</dbReference>
<feature type="compositionally biased region" description="Low complexity" evidence="17">
    <location>
        <begin position="690"/>
        <end position="705"/>
    </location>
</feature>
<dbReference type="SUPFAM" id="SSF81653">
    <property type="entry name" value="Calcium ATPase, transduction domain A"/>
    <property type="match status" value="1"/>
</dbReference>
<keyword evidence="11 18" id="KW-1133">Transmembrane helix</keyword>
<dbReference type="Pfam" id="PF00690">
    <property type="entry name" value="Cation_ATPase_N"/>
    <property type="match status" value="1"/>
</dbReference>
<evidence type="ECO:0000256" key="18">
    <source>
        <dbReference type="SAM" id="Phobius"/>
    </source>
</evidence>
<dbReference type="InterPro" id="IPR023298">
    <property type="entry name" value="ATPase_P-typ_TM_dom_sf"/>
</dbReference>
<dbReference type="InterPro" id="IPR006068">
    <property type="entry name" value="ATPase_P-typ_cation-transptr_C"/>
</dbReference>
<dbReference type="GO" id="GO:0016887">
    <property type="term" value="F:ATP hydrolysis activity"/>
    <property type="evidence" value="ECO:0007669"/>
    <property type="project" value="InterPro"/>
</dbReference>
<evidence type="ECO:0000256" key="6">
    <source>
        <dbReference type="ARBA" id="ARBA00022692"/>
    </source>
</evidence>
<keyword evidence="4" id="KW-0597">Phosphoprotein</keyword>
<evidence type="ECO:0000259" key="19">
    <source>
        <dbReference type="SMART" id="SM00831"/>
    </source>
</evidence>
<dbReference type="SFLD" id="SFLDF00027">
    <property type="entry name" value="p-type_atpase"/>
    <property type="match status" value="1"/>
</dbReference>
<feature type="transmembrane region" description="Helical" evidence="18">
    <location>
        <begin position="886"/>
        <end position="909"/>
    </location>
</feature>
<reference evidence="20 21" key="1">
    <citation type="journal article" date="2018" name="Biotechnol. Biofuels">
        <title>Integrative visual omics of the white-rot fungus Polyporus brumalis exposes the biotechnological potential of its oxidative enzymes for delignifying raw plant biomass.</title>
        <authorList>
            <person name="Miyauchi S."/>
            <person name="Rancon A."/>
            <person name="Drula E."/>
            <person name="Hage H."/>
            <person name="Chaduli D."/>
            <person name="Favel A."/>
            <person name="Grisel S."/>
            <person name="Henrissat B."/>
            <person name="Herpoel-Gimbert I."/>
            <person name="Ruiz-Duenas F.J."/>
            <person name="Chevret D."/>
            <person name="Hainaut M."/>
            <person name="Lin J."/>
            <person name="Wang M."/>
            <person name="Pangilinan J."/>
            <person name="Lipzen A."/>
            <person name="Lesage-Meessen L."/>
            <person name="Navarro D."/>
            <person name="Riley R."/>
            <person name="Grigoriev I.V."/>
            <person name="Zhou S."/>
            <person name="Raouche S."/>
            <person name="Rosso M.N."/>
        </authorList>
    </citation>
    <scope>NUCLEOTIDE SEQUENCE [LARGE SCALE GENOMIC DNA]</scope>
    <source>
        <strain evidence="20 21">BRFM 1820</strain>
    </source>
</reference>
<dbReference type="GO" id="GO:0005524">
    <property type="term" value="F:ATP binding"/>
    <property type="evidence" value="ECO:0007669"/>
    <property type="project" value="UniProtKB-KW"/>
</dbReference>
<evidence type="ECO:0000313" key="21">
    <source>
        <dbReference type="Proteomes" id="UP000256964"/>
    </source>
</evidence>
<dbReference type="Gene3D" id="1.20.1110.10">
    <property type="entry name" value="Calcium-transporting ATPase, transmembrane domain"/>
    <property type="match status" value="1"/>
</dbReference>
<dbReference type="EMBL" id="KZ857410">
    <property type="protein sequence ID" value="RDX48627.1"/>
    <property type="molecule type" value="Genomic_DNA"/>
</dbReference>
<keyword evidence="21" id="KW-1185">Reference proteome</keyword>
<dbReference type="InterPro" id="IPR023299">
    <property type="entry name" value="ATPase_P-typ_cyto_dom_N"/>
</dbReference>
<dbReference type="GO" id="GO:0005737">
    <property type="term" value="C:cytoplasm"/>
    <property type="evidence" value="ECO:0007669"/>
    <property type="project" value="UniProtKB-ARBA"/>
</dbReference>
<protein>
    <recommendedName>
        <fullName evidence="16">Calcium-transporting ATPase 1</fullName>
        <ecNumber evidence="2">7.2.2.10</ecNumber>
    </recommendedName>
</protein>
<dbReference type="PRINTS" id="PR00121">
    <property type="entry name" value="NAKATPASE"/>
</dbReference>
<dbReference type="InterPro" id="IPR023214">
    <property type="entry name" value="HAD_sf"/>
</dbReference>
<evidence type="ECO:0000256" key="2">
    <source>
        <dbReference type="ARBA" id="ARBA00012790"/>
    </source>
</evidence>
<evidence type="ECO:0000256" key="12">
    <source>
        <dbReference type="ARBA" id="ARBA00023065"/>
    </source>
</evidence>
<dbReference type="InterPro" id="IPR036412">
    <property type="entry name" value="HAD-like_sf"/>
</dbReference>
<dbReference type="GO" id="GO:0031090">
    <property type="term" value="C:organelle membrane"/>
    <property type="evidence" value="ECO:0007669"/>
    <property type="project" value="UniProtKB-ARBA"/>
</dbReference>
<evidence type="ECO:0000256" key="3">
    <source>
        <dbReference type="ARBA" id="ARBA00022448"/>
    </source>
</evidence>
<dbReference type="NCBIfam" id="TIGR01494">
    <property type="entry name" value="ATPase_P-type"/>
    <property type="match status" value="2"/>
</dbReference>
<comment type="catalytic activity">
    <reaction evidence="15">
        <text>Ca(2+)(in) + ATP + H2O = Ca(2+)(out) + ADP + phosphate + H(+)</text>
        <dbReference type="Rhea" id="RHEA:18105"/>
        <dbReference type="ChEBI" id="CHEBI:15377"/>
        <dbReference type="ChEBI" id="CHEBI:15378"/>
        <dbReference type="ChEBI" id="CHEBI:29108"/>
        <dbReference type="ChEBI" id="CHEBI:30616"/>
        <dbReference type="ChEBI" id="CHEBI:43474"/>
        <dbReference type="ChEBI" id="CHEBI:456216"/>
        <dbReference type="EC" id="7.2.2.10"/>
    </reaction>
</comment>
<dbReference type="EC" id="7.2.2.10" evidence="2"/>
<keyword evidence="10" id="KW-1278">Translocase</keyword>
<dbReference type="FunFam" id="3.40.50.1000:FF:000028">
    <property type="entry name" value="Calcium-transporting P-type ATPase, putative"/>
    <property type="match status" value="1"/>
</dbReference>
<sequence length="1095" mass="117455">MALERKRQQAQDFPEASSSTARPRQSASARPPSYAAHRSESPPASAYFSHFSGDHHYEPQPTRPDTNAHFAYSTTLRRHTAEGPLGISPPSAGGISSLGELKSVVETEGAKGLWDRTLGPVVAAFTQRDQYELLPTRREREDTSQKESASARFAHCSIQDTLAHFGTSATDGLSSRRVQELLATHGYNEFTVSTPEPLLLKFAKTIYENPLILLLCGSAIVSAVMGNIDDAVSITVAVLIVLTVGFVQEQRSEKSLEALNKLVPHHCHLIRDGKPLHLLANELVPGDIVTFTTGDRVPADVRLISAVDLEIDESSLTGETTTRRKDVETCTPVSAGNGHANGYTNGYPNGFGGPHPAAPGEPVALAERSCIAYMGTLVRNGRGAGVVIATGTQTEFGMIFSMMQEVEEKRTPLQLSMDELATKLSMISFGIIGVICIIGVIQQRSWLDMFTIGVSLAVAAIPEGLPIVTTVTLALGVLRMSKRKAIVKKLHSVEALGSVSVICSDKTGTLTKNEQTVTEVYTVDETVALDPSAATAPNVQMTPALRKALSVGSVCNNAVRNEEGQFVGQSTDVALLNVLSLFDMADQRQDFTRNSELPFSSERKYMAVSGIHGSPSPTGLTASSAREMYYIKGSIDAILDRCKFYYVTDESTPALDANTRNVILSKAQATASRGLRVIALAYGYGSVEKSPASSAPASRAGTPSSGTGIDKEKTNLVFAGFQAMLDPPRKGVADAISLLQSGGVQVVMITGDAEETALSIARSLGLRVGMGHGHSGCLTGQAIDRMSKQQLREAVGGVSVFARTTPKHKMAIVDAFQSRGAVVAMTGDGVNDAPALKMADIGISMGKSGTDVAKEAADMILVDDNFTTILPAVEEGKSIFHNIQNFLSFQLSTACAALTLITLSTFFGLSNPLNAMQILFINILMDGPPSQSLGVDPVDPQVMRRPPRRKDAPIISKQLVYRVLFSASIIVVGTLFVYMYALADDRMSRREQTMTFTCFVFLDLVSAVQNRGLGCGLFQNKMLVTTVSTSFFVQLALVYVSFLQSIFQTEALGMSDLCTLLVLGVVSAALHEARRRYERSFNAAMTFSSAVEELA</sequence>
<evidence type="ECO:0000256" key="1">
    <source>
        <dbReference type="ARBA" id="ARBA00004127"/>
    </source>
</evidence>
<evidence type="ECO:0000256" key="9">
    <source>
        <dbReference type="ARBA" id="ARBA00022840"/>
    </source>
</evidence>
<dbReference type="PRINTS" id="PR00119">
    <property type="entry name" value="CATATPASE"/>
</dbReference>
<keyword evidence="6 18" id="KW-0812">Transmembrane</keyword>
<dbReference type="PANTHER" id="PTHR42861">
    <property type="entry name" value="CALCIUM-TRANSPORTING ATPASE"/>
    <property type="match status" value="1"/>
</dbReference>
<feature type="transmembrane region" description="Helical" evidence="18">
    <location>
        <begin position="959"/>
        <end position="981"/>
    </location>
</feature>
<dbReference type="Pfam" id="PF00122">
    <property type="entry name" value="E1-E2_ATPase"/>
    <property type="match status" value="1"/>
</dbReference>
<dbReference type="SUPFAM" id="SSF81660">
    <property type="entry name" value="Metal cation-transporting ATPase, ATP-binding domain N"/>
    <property type="match status" value="1"/>
</dbReference>
<feature type="domain" description="Cation-transporting P-type ATPase N-terminal" evidence="19">
    <location>
        <begin position="152"/>
        <end position="227"/>
    </location>
</feature>
<dbReference type="SUPFAM" id="SSF81665">
    <property type="entry name" value="Calcium ATPase, transmembrane domain M"/>
    <property type="match status" value="1"/>
</dbReference>
<dbReference type="InterPro" id="IPR001757">
    <property type="entry name" value="P_typ_ATPase"/>
</dbReference>
<dbReference type="Pfam" id="PF13246">
    <property type="entry name" value="Cation_ATPase"/>
    <property type="match status" value="1"/>
</dbReference>
<organism evidence="20 21">
    <name type="scientific">Lentinus brumalis</name>
    <dbReference type="NCBI Taxonomy" id="2498619"/>
    <lineage>
        <taxon>Eukaryota</taxon>
        <taxon>Fungi</taxon>
        <taxon>Dikarya</taxon>
        <taxon>Basidiomycota</taxon>
        <taxon>Agaricomycotina</taxon>
        <taxon>Agaricomycetes</taxon>
        <taxon>Polyporales</taxon>
        <taxon>Polyporaceae</taxon>
        <taxon>Lentinus</taxon>
    </lineage>
</organism>
<evidence type="ECO:0000256" key="13">
    <source>
        <dbReference type="ARBA" id="ARBA00023136"/>
    </source>
</evidence>
<dbReference type="Pfam" id="PF00689">
    <property type="entry name" value="Cation_ATPase_C"/>
    <property type="match status" value="1"/>
</dbReference>
<evidence type="ECO:0000256" key="17">
    <source>
        <dbReference type="SAM" id="MobiDB-lite"/>
    </source>
</evidence>
<keyword evidence="12" id="KW-0406">Ion transport</keyword>
<dbReference type="SMART" id="SM00831">
    <property type="entry name" value="Cation_ATPase_N"/>
    <property type="match status" value="1"/>
</dbReference>
<evidence type="ECO:0000256" key="11">
    <source>
        <dbReference type="ARBA" id="ARBA00022989"/>
    </source>
</evidence>
<dbReference type="GO" id="GO:0005388">
    <property type="term" value="F:P-type calcium transporter activity"/>
    <property type="evidence" value="ECO:0007669"/>
    <property type="project" value="UniProtKB-EC"/>
</dbReference>
<dbReference type="GO" id="GO:0005384">
    <property type="term" value="F:manganese ion transmembrane transporter activity"/>
    <property type="evidence" value="ECO:0007669"/>
    <property type="project" value="UniProtKB-ARBA"/>
</dbReference>
<dbReference type="Proteomes" id="UP000256964">
    <property type="component" value="Unassembled WGS sequence"/>
</dbReference>
<evidence type="ECO:0000313" key="20">
    <source>
        <dbReference type="EMBL" id="RDX48627.1"/>
    </source>
</evidence>
<comment type="subcellular location">
    <subcellularLocation>
        <location evidence="1">Endomembrane system</location>
        <topology evidence="1">Multi-pass membrane protein</topology>
    </subcellularLocation>
</comment>
<evidence type="ECO:0000256" key="10">
    <source>
        <dbReference type="ARBA" id="ARBA00022967"/>
    </source>
</evidence>
<dbReference type="SFLD" id="SFLDG00002">
    <property type="entry name" value="C1.7:_P-type_atpase_like"/>
    <property type="match status" value="1"/>
</dbReference>
<evidence type="ECO:0000256" key="7">
    <source>
        <dbReference type="ARBA" id="ARBA00022741"/>
    </source>
</evidence>
<dbReference type="InterPro" id="IPR044492">
    <property type="entry name" value="P_typ_ATPase_HD_dom"/>
</dbReference>
<dbReference type="InterPro" id="IPR059000">
    <property type="entry name" value="ATPase_P-type_domA"/>
</dbReference>
<feature type="compositionally biased region" description="Polar residues" evidence="17">
    <location>
        <begin position="16"/>
        <end position="28"/>
    </location>
</feature>
<feature type="transmembrane region" description="Helical" evidence="18">
    <location>
        <begin position="453"/>
        <end position="478"/>
    </location>
</feature>
<dbReference type="Gene3D" id="3.40.1110.10">
    <property type="entry name" value="Calcium-transporting ATPase, cytoplasmic domain N"/>
    <property type="match status" value="1"/>
</dbReference>
<keyword evidence="13 18" id="KW-0472">Membrane</keyword>
<name>A0A371D7X1_9APHY</name>
<feature type="transmembrane region" description="Helical" evidence="18">
    <location>
        <begin position="1052"/>
        <end position="1070"/>
    </location>
</feature>
<accession>A0A371D7X1</accession>
<dbReference type="InterPro" id="IPR008250">
    <property type="entry name" value="ATPase_P-typ_transduc_dom_A_sf"/>
</dbReference>
<dbReference type="OrthoDB" id="3352408at2759"/>
<dbReference type="FunFam" id="2.70.150.10:FF:000008">
    <property type="entry name" value="Calcium-transporting ATPase"/>
    <property type="match status" value="1"/>
</dbReference>
<evidence type="ECO:0000256" key="16">
    <source>
        <dbReference type="ARBA" id="ARBA00067949"/>
    </source>
</evidence>
<proteinExistence type="inferred from homology"/>
<dbReference type="Gene3D" id="2.70.150.10">
    <property type="entry name" value="Calcium-transporting ATPase, cytoplasmic transduction domain A"/>
    <property type="match status" value="1"/>
</dbReference>
<dbReference type="SUPFAM" id="SSF56784">
    <property type="entry name" value="HAD-like"/>
    <property type="match status" value="1"/>
</dbReference>
<feature type="region of interest" description="Disordered" evidence="17">
    <location>
        <begin position="687"/>
        <end position="709"/>
    </location>
</feature>
<dbReference type="STRING" id="139420.A0A371D7X1"/>
<keyword evidence="5" id="KW-0109">Calcium transport</keyword>
<dbReference type="FunFam" id="3.40.50.1000:FF:000001">
    <property type="entry name" value="Phospholipid-transporting ATPase IC"/>
    <property type="match status" value="1"/>
</dbReference>
<gene>
    <name evidence="20" type="ORF">OH76DRAFT_1404547</name>
</gene>